<sequence length="160" mass="18228">MKETDHATQRREERGIDKKDLEEALKYGEELPCIYGRKYKYKGLIYIVDRRRRKEITCYAESLQLKKVKLSNDMELKLRVAKISLAKDLACWKSNTVLVVDTSGSMRESDVWGARSRLDAVWICIALDFIAHRIESGNAGFYDAVSVVLLGESAPVLIGK</sequence>
<dbReference type="SUPFAM" id="SSF53300">
    <property type="entry name" value="vWA-like"/>
    <property type="match status" value="1"/>
</dbReference>
<dbReference type="AlphaFoldDB" id="A0A1E7EM93"/>
<protein>
    <recommendedName>
        <fullName evidence="3">VWFA domain-containing protein</fullName>
    </recommendedName>
</protein>
<gene>
    <name evidence="1" type="ORF">FRACYDRAFT_272265</name>
</gene>
<dbReference type="OrthoDB" id="43049at2759"/>
<organism evidence="1 2">
    <name type="scientific">Fragilariopsis cylindrus CCMP1102</name>
    <dbReference type="NCBI Taxonomy" id="635003"/>
    <lineage>
        <taxon>Eukaryota</taxon>
        <taxon>Sar</taxon>
        <taxon>Stramenopiles</taxon>
        <taxon>Ochrophyta</taxon>
        <taxon>Bacillariophyta</taxon>
        <taxon>Bacillariophyceae</taxon>
        <taxon>Bacillariophycidae</taxon>
        <taxon>Bacillariales</taxon>
        <taxon>Bacillariaceae</taxon>
        <taxon>Fragilariopsis</taxon>
    </lineage>
</organism>
<name>A0A1E7EM93_9STRA</name>
<dbReference type="EMBL" id="KV784394">
    <property type="protein sequence ID" value="OEU06926.1"/>
    <property type="molecule type" value="Genomic_DNA"/>
</dbReference>
<dbReference type="KEGG" id="fcy:FRACYDRAFT_272265"/>
<keyword evidence="2" id="KW-1185">Reference proteome</keyword>
<dbReference type="InParanoid" id="A0A1E7EM93"/>
<proteinExistence type="predicted"/>
<accession>A0A1E7EM93</accession>
<reference evidence="1 2" key="1">
    <citation type="submission" date="2016-09" db="EMBL/GenBank/DDBJ databases">
        <title>Extensive genetic diversity and differential bi-allelic expression allows diatom success in the polar Southern Ocean.</title>
        <authorList>
            <consortium name="DOE Joint Genome Institute"/>
            <person name="Mock T."/>
            <person name="Otillar R.P."/>
            <person name="Strauss J."/>
            <person name="Dupont C."/>
            <person name="Frickenhaus S."/>
            <person name="Maumus F."/>
            <person name="Mcmullan M."/>
            <person name="Sanges R."/>
            <person name="Schmutz J."/>
            <person name="Toseland A."/>
            <person name="Valas R."/>
            <person name="Veluchamy A."/>
            <person name="Ward B.J."/>
            <person name="Allen A."/>
            <person name="Barry K."/>
            <person name="Falciatore A."/>
            <person name="Ferrante M."/>
            <person name="Fortunato A.E."/>
            <person name="Gloeckner G."/>
            <person name="Gruber A."/>
            <person name="Hipkin R."/>
            <person name="Janech M."/>
            <person name="Kroth P."/>
            <person name="Leese F."/>
            <person name="Lindquist E."/>
            <person name="Lyon B.R."/>
            <person name="Martin J."/>
            <person name="Mayer C."/>
            <person name="Parker M."/>
            <person name="Quesneville H."/>
            <person name="Raymond J."/>
            <person name="Uhlig C."/>
            <person name="Valentin K.U."/>
            <person name="Worden A.Z."/>
            <person name="Armbrust E.V."/>
            <person name="Bowler C."/>
            <person name="Green B."/>
            <person name="Moulton V."/>
            <person name="Van Oosterhout C."/>
            <person name="Grigoriev I."/>
        </authorList>
    </citation>
    <scope>NUCLEOTIDE SEQUENCE [LARGE SCALE GENOMIC DNA]</scope>
    <source>
        <strain evidence="1 2">CCMP1102</strain>
    </source>
</reference>
<evidence type="ECO:0000313" key="2">
    <source>
        <dbReference type="Proteomes" id="UP000095751"/>
    </source>
</evidence>
<evidence type="ECO:0008006" key="3">
    <source>
        <dbReference type="Google" id="ProtNLM"/>
    </source>
</evidence>
<dbReference type="Proteomes" id="UP000095751">
    <property type="component" value="Unassembled WGS sequence"/>
</dbReference>
<dbReference type="InterPro" id="IPR036465">
    <property type="entry name" value="vWFA_dom_sf"/>
</dbReference>
<evidence type="ECO:0000313" key="1">
    <source>
        <dbReference type="EMBL" id="OEU06926.1"/>
    </source>
</evidence>